<dbReference type="FunFam" id="3.40.309.10:FF:000009">
    <property type="entry name" value="Aldehyde dehydrogenase A"/>
    <property type="match status" value="1"/>
</dbReference>
<dbReference type="NCBIfam" id="NF007497">
    <property type="entry name" value="PRK10090.1"/>
    <property type="match status" value="1"/>
</dbReference>
<evidence type="ECO:0000256" key="5">
    <source>
        <dbReference type="ARBA" id="ARBA00066984"/>
    </source>
</evidence>
<dbReference type="SUPFAM" id="SSF53720">
    <property type="entry name" value="ALDH-like"/>
    <property type="match status" value="1"/>
</dbReference>
<dbReference type="InterPro" id="IPR050740">
    <property type="entry name" value="Aldehyde_DH_Superfamily"/>
</dbReference>
<dbReference type="CDD" id="cd07088">
    <property type="entry name" value="ALDH_LactADH-AldA"/>
    <property type="match status" value="1"/>
</dbReference>
<keyword evidence="2 8" id="KW-0560">Oxidoreductase</keyword>
<dbReference type="InterPro" id="IPR029510">
    <property type="entry name" value="Ald_DH_CS_GLU"/>
</dbReference>
<dbReference type="InterPro" id="IPR016162">
    <property type="entry name" value="Ald_DH_N"/>
</dbReference>
<proteinExistence type="inferred from homology"/>
<dbReference type="Gene3D" id="3.40.605.10">
    <property type="entry name" value="Aldehyde Dehydrogenase, Chain A, domain 1"/>
    <property type="match status" value="1"/>
</dbReference>
<feature type="domain" description="Aldehyde dehydrogenase" evidence="9">
    <location>
        <begin position="11"/>
        <end position="467"/>
    </location>
</feature>
<gene>
    <name evidence="10" type="ORF">LamDB_47200</name>
</gene>
<reference evidence="10" key="1">
    <citation type="submission" date="2019-12" db="EMBL/GenBank/DDBJ databases">
        <title>Epidemiological and comparative genomic analysis of Bacillus anthracis isolated from northern Vietnam.</title>
        <authorList>
            <person name="Hoang T.T.H."/>
            <person name="Dang D.A."/>
            <person name="Pham M.H."/>
            <person name="Luong M.H."/>
            <person name="Tran N.D."/>
            <person name="Nguyen T.H."/>
            <person name="Nguyen T.T."/>
            <person name="Inoue S."/>
            <person name="Morikawa S."/>
            <person name="Okutani A."/>
        </authorList>
    </citation>
    <scope>NUCLEOTIDE SEQUENCE</scope>
    <source>
        <strain evidence="10">LamDB</strain>
    </source>
</reference>
<protein>
    <recommendedName>
        <fullName evidence="6">3-sulfolactaldehyde dehydrogenase</fullName>
        <ecNumber evidence="5">1.2.1.97</ecNumber>
    </recommendedName>
</protein>
<comment type="caution">
    <text evidence="10">The sequence shown here is derived from an EMBL/GenBank/DDBJ whole genome shotgun (WGS) entry which is preliminary data.</text>
</comment>
<evidence type="ECO:0000256" key="3">
    <source>
        <dbReference type="ARBA" id="ARBA00050326"/>
    </source>
</evidence>
<name>A0A640N111_BACAN</name>
<dbReference type="PANTHER" id="PTHR43353">
    <property type="entry name" value="SUCCINATE-SEMIALDEHYDE DEHYDROGENASE, MITOCHONDRIAL"/>
    <property type="match status" value="1"/>
</dbReference>
<evidence type="ECO:0000259" key="9">
    <source>
        <dbReference type="Pfam" id="PF00171"/>
    </source>
</evidence>
<dbReference type="AlphaFoldDB" id="A0A640N111"/>
<evidence type="ECO:0000256" key="2">
    <source>
        <dbReference type="ARBA" id="ARBA00023002"/>
    </source>
</evidence>
<evidence type="ECO:0000256" key="8">
    <source>
        <dbReference type="RuleBase" id="RU003345"/>
    </source>
</evidence>
<dbReference type="PANTHER" id="PTHR43353:SF5">
    <property type="entry name" value="SUCCINATE-SEMIALDEHYDE DEHYDROGENASE, MITOCHONDRIAL"/>
    <property type="match status" value="1"/>
</dbReference>
<dbReference type="GO" id="GO:0004777">
    <property type="term" value="F:succinate-semialdehyde dehydrogenase (NAD+) activity"/>
    <property type="evidence" value="ECO:0007669"/>
    <property type="project" value="TreeGrafter"/>
</dbReference>
<accession>A0A640N111</accession>
<dbReference type="GO" id="GO:0009450">
    <property type="term" value="P:gamma-aminobutyric acid catabolic process"/>
    <property type="evidence" value="ECO:0007669"/>
    <property type="project" value="TreeGrafter"/>
</dbReference>
<comment type="similarity">
    <text evidence="1 8">Belongs to the aldehyde dehydrogenase family.</text>
</comment>
<dbReference type="GO" id="GO:0005829">
    <property type="term" value="C:cytosol"/>
    <property type="evidence" value="ECO:0007669"/>
    <property type="project" value="TreeGrafter"/>
</dbReference>
<dbReference type="EMBL" id="BLEX01000010">
    <property type="protein sequence ID" value="GEU18338.1"/>
    <property type="molecule type" value="Genomic_DNA"/>
</dbReference>
<dbReference type="InterPro" id="IPR016161">
    <property type="entry name" value="Ald_DH/histidinol_DH"/>
</dbReference>
<evidence type="ECO:0000313" key="10">
    <source>
        <dbReference type="EMBL" id="GEU18338.1"/>
    </source>
</evidence>
<sequence length="475" mass="52276">MTNQLFINNEFVESKSNDTMEVINPATGEAFDTITFATEEEVNEAIEKSKHAQLEWEKVPAPTRAEHVKLLIPLLEQNKDELAKLYVKEQGKTLAQAEGEIDKAVQFIDYMTSLSMRNKGEVLQNSVSHEMIQLIKKPIGVTAGIVPWNAPIMVLMRKVIPALVTGCSIVIKPSEETTLLTLRLAELFRASTIPAGLVQIVPGTGETVGTQLATHKDVQLISLTGSMRAGKAVYKNAADTVKKVNLELGGNAPVLVTPHANLDKAVDYIVTARINNAGQVCTCPERIFVHEDVHDDFVSKAKQRMSDLQVGDPLDDNTDYGAIINQTQLDSIDNKVQEAIKNGADLVLGGHKLDRAGFFYEPTILDNVKKDDSAFKEEIFGPVLAITTYNDFDEAIDAANDTNAGLSSYIFSENLKEVMEATERLKFGEVYANCEAEEVVNGYHAGWRESGLGGADGIHGFEEYYNTTVSYIRYE</sequence>
<dbReference type="Pfam" id="PF00171">
    <property type="entry name" value="Aldedh"/>
    <property type="match status" value="1"/>
</dbReference>
<dbReference type="InterPro" id="IPR015590">
    <property type="entry name" value="Aldehyde_DH_dom"/>
</dbReference>
<comment type="catalytic activity">
    <reaction evidence="3">
        <text>(2S)-3-sulfolactaldehyde + NAD(+) + H2O = (2S)-3-sulfolactate + NADH + 2 H(+)</text>
        <dbReference type="Rhea" id="RHEA:47932"/>
        <dbReference type="ChEBI" id="CHEBI:15377"/>
        <dbReference type="ChEBI" id="CHEBI:15378"/>
        <dbReference type="ChEBI" id="CHEBI:57540"/>
        <dbReference type="ChEBI" id="CHEBI:57945"/>
        <dbReference type="ChEBI" id="CHEBI:61289"/>
        <dbReference type="ChEBI" id="CHEBI:90109"/>
        <dbReference type="EC" id="1.2.1.97"/>
    </reaction>
    <physiologicalReaction direction="left-to-right" evidence="3">
        <dbReference type="Rhea" id="RHEA:47933"/>
    </physiologicalReaction>
</comment>
<dbReference type="FunFam" id="3.40.605.10:FF:000007">
    <property type="entry name" value="NAD/NADP-dependent betaine aldehyde dehydrogenase"/>
    <property type="match status" value="1"/>
</dbReference>
<dbReference type="PROSITE" id="PS00687">
    <property type="entry name" value="ALDEHYDE_DEHYDR_GLU"/>
    <property type="match status" value="1"/>
</dbReference>
<dbReference type="EC" id="1.2.1.97" evidence="5"/>
<dbReference type="InterPro" id="IPR016163">
    <property type="entry name" value="Ald_DH_C"/>
</dbReference>
<organism evidence="10">
    <name type="scientific">Bacillus anthracis</name>
    <name type="common">anthrax bacterium</name>
    <dbReference type="NCBI Taxonomy" id="1392"/>
    <lineage>
        <taxon>Bacteria</taxon>
        <taxon>Bacillati</taxon>
        <taxon>Bacillota</taxon>
        <taxon>Bacilli</taxon>
        <taxon>Bacillales</taxon>
        <taxon>Bacillaceae</taxon>
        <taxon>Bacillus</taxon>
        <taxon>Bacillus cereus group</taxon>
    </lineage>
</organism>
<dbReference type="Gene3D" id="3.40.309.10">
    <property type="entry name" value="Aldehyde Dehydrogenase, Chain A, domain 2"/>
    <property type="match status" value="1"/>
</dbReference>
<feature type="active site" evidence="7">
    <location>
        <position position="247"/>
    </location>
</feature>
<evidence type="ECO:0000256" key="7">
    <source>
        <dbReference type="PROSITE-ProRule" id="PRU10007"/>
    </source>
</evidence>
<comment type="function">
    <text evidence="4">Part of the sulfo-TAL (or sulfo-SFT) pathway, a D-sulfoquinovose degradation pathway that produces sulfolactate (SL). Catalyzes the oxidation of 3-sulfolactaldehyde (SLA) to sulfolactate (SL).</text>
</comment>
<reference evidence="10" key="2">
    <citation type="submission" date="2019-12" db="EMBL/GenBank/DDBJ databases">
        <authorList>
            <person name="Hoang T.H.H."/>
            <person name="Okutani A."/>
        </authorList>
    </citation>
    <scope>NUCLEOTIDE SEQUENCE</scope>
    <source>
        <strain evidence="10">LamDB</strain>
    </source>
</reference>
<evidence type="ECO:0000256" key="1">
    <source>
        <dbReference type="ARBA" id="ARBA00009986"/>
    </source>
</evidence>
<evidence type="ECO:0000256" key="4">
    <source>
        <dbReference type="ARBA" id="ARBA00054572"/>
    </source>
</evidence>
<evidence type="ECO:0000256" key="6">
    <source>
        <dbReference type="ARBA" id="ARBA00067277"/>
    </source>
</evidence>